<dbReference type="InterPro" id="IPR038763">
    <property type="entry name" value="DHH_sf"/>
</dbReference>
<dbReference type="Pfam" id="PF17768">
    <property type="entry name" value="RecJ_OB"/>
    <property type="match status" value="1"/>
</dbReference>
<accession>A0A1J5T882</accession>
<evidence type="ECO:0000256" key="6">
    <source>
        <dbReference type="SAM" id="MobiDB-lite"/>
    </source>
</evidence>
<evidence type="ECO:0000256" key="1">
    <source>
        <dbReference type="ARBA" id="ARBA00005915"/>
    </source>
</evidence>
<evidence type="ECO:0000313" key="10">
    <source>
        <dbReference type="EMBL" id="OIR16331.1"/>
    </source>
</evidence>
<evidence type="ECO:0000256" key="2">
    <source>
        <dbReference type="ARBA" id="ARBA00019841"/>
    </source>
</evidence>
<feature type="domain" description="DDH" evidence="7">
    <location>
        <begin position="73"/>
        <end position="230"/>
    </location>
</feature>
<comment type="similarity">
    <text evidence="1">Belongs to the RecJ family.</text>
</comment>
<dbReference type="GO" id="GO:0004527">
    <property type="term" value="F:exonuclease activity"/>
    <property type="evidence" value="ECO:0007669"/>
    <property type="project" value="UniProtKB-KW"/>
</dbReference>
<evidence type="ECO:0000259" key="9">
    <source>
        <dbReference type="Pfam" id="PF17768"/>
    </source>
</evidence>
<protein>
    <recommendedName>
        <fullName evidence="2">Single-stranded-DNA-specific exonuclease RecJ</fullName>
    </recommendedName>
</protein>
<evidence type="ECO:0000259" key="8">
    <source>
        <dbReference type="Pfam" id="PF02272"/>
    </source>
</evidence>
<name>A0A1J5T882_9ZZZZ</name>
<dbReference type="InterPro" id="IPR041122">
    <property type="entry name" value="RecJ_OB"/>
</dbReference>
<dbReference type="FunFam" id="3.90.1640.30:FF:000001">
    <property type="entry name" value="Single-stranded-DNA-specific exonuclease RecJ"/>
    <property type="match status" value="1"/>
</dbReference>
<dbReference type="InterPro" id="IPR003156">
    <property type="entry name" value="DHHA1_dom"/>
</dbReference>
<dbReference type="Pfam" id="PF01368">
    <property type="entry name" value="DHH"/>
    <property type="match status" value="1"/>
</dbReference>
<dbReference type="PANTHER" id="PTHR30255">
    <property type="entry name" value="SINGLE-STRANDED-DNA-SPECIFIC EXONUCLEASE RECJ"/>
    <property type="match status" value="1"/>
</dbReference>
<dbReference type="PANTHER" id="PTHR30255:SF2">
    <property type="entry name" value="SINGLE-STRANDED-DNA-SPECIFIC EXONUCLEASE RECJ"/>
    <property type="match status" value="1"/>
</dbReference>
<keyword evidence="5 10" id="KW-0269">Exonuclease</keyword>
<keyword evidence="3" id="KW-0540">Nuclease</keyword>
<evidence type="ECO:0000256" key="3">
    <source>
        <dbReference type="ARBA" id="ARBA00022722"/>
    </source>
</evidence>
<evidence type="ECO:0000256" key="5">
    <source>
        <dbReference type="ARBA" id="ARBA00022839"/>
    </source>
</evidence>
<sequence>MNKITQRPYPADTTQRLIRSGVAPLLARIYAARGIESSTQLDTDIKHLLPFTLLKNVEKMAGLLADAIADRKRILIVADYDADGATACAVAMRGLSALGARADFIVPNRFEYGYGLTPEIVQLAAKSTPDILLTVDNGIASVEGVAEAKRLGMQVLVTDHHLPGDALPDALCIVNPNQPGCSFPSKNLAGVGVMFYVLMALRAEMRKRGAFAVKAEPNLGNLLDLVALGTVADVVRLDDNNRILVQQGLQRIRAGRSCAGIQALLHVARRPAAQATAYEMGFIVGPRLNAAGRLEDMSLGIHCLLTDDAAEAGEIAAKLDALNHERRSIEADMQDSALATLNAFDPEDGFSLSLFNEDWHQGVIGILASRLKDKFHRPVIAFARSQTAPARGTPVGAPPHRGDPSAGELKGSGRSIAGLHLRDALDLVSKRHPHLILKFGGHAMAAGLSINEDKLNDFRSAFEKVAQELLDAEALVKTIATDGTLDAGEFTLNIARDLQRQVWGQGFPEPLFEGDFRVQTQRVVGEKHLKLKLSSPTGSFDAIRFFSAEPAPDAIHAVYSLSVNEYNGSETLQLIVRHWIGD</sequence>
<feature type="region of interest" description="Disordered" evidence="6">
    <location>
        <begin position="388"/>
        <end position="408"/>
    </location>
</feature>
<evidence type="ECO:0000259" key="7">
    <source>
        <dbReference type="Pfam" id="PF01368"/>
    </source>
</evidence>
<feature type="domain" description="DHHA1" evidence="8">
    <location>
        <begin position="356"/>
        <end position="467"/>
    </location>
</feature>
<dbReference type="SUPFAM" id="SSF64182">
    <property type="entry name" value="DHH phosphoesterases"/>
    <property type="match status" value="1"/>
</dbReference>
<comment type="caution">
    <text evidence="10">The sequence shown here is derived from an EMBL/GenBank/DDBJ whole genome shotgun (WGS) entry which is preliminary data.</text>
</comment>
<feature type="domain" description="RecJ OB" evidence="9">
    <location>
        <begin position="481"/>
        <end position="578"/>
    </location>
</feature>
<gene>
    <name evidence="10" type="primary">recJ_1</name>
    <name evidence="10" type="ORF">GALL_30520</name>
</gene>
<reference evidence="10" key="1">
    <citation type="submission" date="2016-10" db="EMBL/GenBank/DDBJ databases">
        <title>Sequence of Gallionella enrichment culture.</title>
        <authorList>
            <person name="Poehlein A."/>
            <person name="Muehling M."/>
            <person name="Daniel R."/>
        </authorList>
    </citation>
    <scope>NUCLEOTIDE SEQUENCE</scope>
</reference>
<dbReference type="Gene3D" id="3.10.310.30">
    <property type="match status" value="1"/>
</dbReference>
<dbReference type="Pfam" id="PF02272">
    <property type="entry name" value="DHHA1"/>
    <property type="match status" value="1"/>
</dbReference>
<evidence type="ECO:0000256" key="4">
    <source>
        <dbReference type="ARBA" id="ARBA00022801"/>
    </source>
</evidence>
<dbReference type="Gene3D" id="3.90.1640.30">
    <property type="match status" value="1"/>
</dbReference>
<dbReference type="AlphaFoldDB" id="A0A1J5T882"/>
<organism evidence="10">
    <name type="scientific">mine drainage metagenome</name>
    <dbReference type="NCBI Taxonomy" id="410659"/>
    <lineage>
        <taxon>unclassified sequences</taxon>
        <taxon>metagenomes</taxon>
        <taxon>ecological metagenomes</taxon>
    </lineage>
</organism>
<keyword evidence="4 10" id="KW-0378">Hydrolase</keyword>
<dbReference type="EMBL" id="MLJW01000007">
    <property type="protein sequence ID" value="OIR16331.1"/>
    <property type="molecule type" value="Genomic_DNA"/>
</dbReference>
<dbReference type="GO" id="GO:0003676">
    <property type="term" value="F:nucleic acid binding"/>
    <property type="evidence" value="ECO:0007669"/>
    <property type="project" value="InterPro"/>
</dbReference>
<dbReference type="InterPro" id="IPR001667">
    <property type="entry name" value="DDH_dom"/>
</dbReference>
<dbReference type="InterPro" id="IPR051673">
    <property type="entry name" value="SSDNA_exonuclease_RecJ"/>
</dbReference>
<proteinExistence type="inferred from homology"/>